<keyword evidence="1" id="KW-1133">Transmembrane helix</keyword>
<evidence type="ECO:0000313" key="2">
    <source>
        <dbReference type="EMBL" id="KAB8216050.1"/>
    </source>
</evidence>
<feature type="transmembrane region" description="Helical" evidence="1">
    <location>
        <begin position="75"/>
        <end position="97"/>
    </location>
</feature>
<dbReference type="AlphaFoldDB" id="A0A5N6EI10"/>
<organism evidence="2 3">
    <name type="scientific">Aspergillus novoparasiticus</name>
    <dbReference type="NCBI Taxonomy" id="986946"/>
    <lineage>
        <taxon>Eukaryota</taxon>
        <taxon>Fungi</taxon>
        <taxon>Dikarya</taxon>
        <taxon>Ascomycota</taxon>
        <taxon>Pezizomycotina</taxon>
        <taxon>Eurotiomycetes</taxon>
        <taxon>Eurotiomycetidae</taxon>
        <taxon>Eurotiales</taxon>
        <taxon>Aspergillaceae</taxon>
        <taxon>Aspergillus</taxon>
        <taxon>Aspergillus subgen. Circumdati</taxon>
    </lineage>
</organism>
<keyword evidence="1" id="KW-0812">Transmembrane</keyword>
<protein>
    <submittedName>
        <fullName evidence="2">Uncharacterized protein</fullName>
    </submittedName>
</protein>
<name>A0A5N6EI10_9EURO</name>
<sequence>MCMIHPLLCLHTIGRLTVCPPFVFFFFFFRVHVRRLKLTSHLSLYHYTCIIHAMIRSCHPTKNGGLIGNFLDMSYLHGIGSWVLLSFPCLFVGLGCFGNGS</sequence>
<reference evidence="2 3" key="1">
    <citation type="submission" date="2019-04" db="EMBL/GenBank/DDBJ databases">
        <title>Fungal friends and foes A comparative genomics study of 23 Aspergillus species from section Flavi.</title>
        <authorList>
            <consortium name="DOE Joint Genome Institute"/>
            <person name="Kjaerbolling I."/>
            <person name="Vesth T.C."/>
            <person name="Frisvad J.C."/>
            <person name="Nybo J.L."/>
            <person name="Theobald S."/>
            <person name="Kildgaard S."/>
            <person name="Petersen T.I."/>
            <person name="Kuo A."/>
            <person name="Sato A."/>
            <person name="Lyhne E.K."/>
            <person name="Kogle M.E."/>
            <person name="Wiebenga A."/>
            <person name="Kun R.S."/>
            <person name="Lubbers R.J."/>
            <person name="Makela M.R."/>
            <person name="Barry K."/>
            <person name="Chovatia M."/>
            <person name="Clum A."/>
            <person name="Daum C."/>
            <person name="Haridas S."/>
            <person name="He G."/>
            <person name="LaButti K."/>
            <person name="Lipzen A."/>
            <person name="Mondo S."/>
            <person name="Pangilinan J."/>
            <person name="Riley R."/>
            <person name="Salamov A."/>
            <person name="Simmons B.A."/>
            <person name="Magnuson J.K."/>
            <person name="Henrissat B."/>
            <person name="Mortensen U.H."/>
            <person name="Larsen T.O."/>
            <person name="De vries R.P."/>
            <person name="Grigoriev I.V."/>
            <person name="Machida M."/>
            <person name="Baker S.E."/>
            <person name="Andersen M.R."/>
        </authorList>
    </citation>
    <scope>NUCLEOTIDE SEQUENCE [LARGE SCALE GENOMIC DNA]</scope>
    <source>
        <strain evidence="2 3">CBS 126849</strain>
    </source>
</reference>
<accession>A0A5N6EI10</accession>
<gene>
    <name evidence="2" type="ORF">BDV33DRAFT_160535</name>
</gene>
<dbReference type="Proteomes" id="UP000326799">
    <property type="component" value="Unassembled WGS sequence"/>
</dbReference>
<feature type="transmembrane region" description="Helical" evidence="1">
    <location>
        <begin position="12"/>
        <end position="31"/>
    </location>
</feature>
<dbReference type="EMBL" id="ML733488">
    <property type="protein sequence ID" value="KAB8216050.1"/>
    <property type="molecule type" value="Genomic_DNA"/>
</dbReference>
<evidence type="ECO:0000313" key="3">
    <source>
        <dbReference type="Proteomes" id="UP000326799"/>
    </source>
</evidence>
<keyword evidence="1" id="KW-0472">Membrane</keyword>
<evidence type="ECO:0000256" key="1">
    <source>
        <dbReference type="SAM" id="Phobius"/>
    </source>
</evidence>
<proteinExistence type="predicted"/>
<keyword evidence="3" id="KW-1185">Reference proteome</keyword>